<dbReference type="EMBL" id="BSXT01001814">
    <property type="protein sequence ID" value="GMF45409.1"/>
    <property type="molecule type" value="Genomic_DNA"/>
</dbReference>
<proteinExistence type="predicted"/>
<name>A0A9W6XUC7_9STRA</name>
<evidence type="ECO:0000313" key="1">
    <source>
        <dbReference type="EMBL" id="GMF45409.1"/>
    </source>
</evidence>
<gene>
    <name evidence="1" type="ORF">Pfra01_001624200</name>
</gene>
<evidence type="ECO:0000313" key="2">
    <source>
        <dbReference type="Proteomes" id="UP001165121"/>
    </source>
</evidence>
<accession>A0A9W6XUC7</accession>
<protein>
    <submittedName>
        <fullName evidence="1">Unnamed protein product</fullName>
    </submittedName>
</protein>
<sequence>MEERLALSSNVAVQNDSTRGVDGVDTVARVATSRSSFMMNPRATPCCSVGDSVRNIVATAASPMTVDSRWSASHSGSARWGQSSRATCVAAAFGLPVDMFVSTDRFSAPRSYSIRTCW</sequence>
<reference evidence="1" key="1">
    <citation type="submission" date="2023-04" db="EMBL/GenBank/DDBJ databases">
        <title>Phytophthora fragariaefolia NBRC 109709.</title>
        <authorList>
            <person name="Ichikawa N."/>
            <person name="Sato H."/>
            <person name="Tonouchi N."/>
        </authorList>
    </citation>
    <scope>NUCLEOTIDE SEQUENCE</scope>
    <source>
        <strain evidence="1">NBRC 109709</strain>
    </source>
</reference>
<comment type="caution">
    <text evidence="1">The sequence shown here is derived from an EMBL/GenBank/DDBJ whole genome shotgun (WGS) entry which is preliminary data.</text>
</comment>
<organism evidence="1 2">
    <name type="scientific">Phytophthora fragariaefolia</name>
    <dbReference type="NCBI Taxonomy" id="1490495"/>
    <lineage>
        <taxon>Eukaryota</taxon>
        <taxon>Sar</taxon>
        <taxon>Stramenopiles</taxon>
        <taxon>Oomycota</taxon>
        <taxon>Peronosporomycetes</taxon>
        <taxon>Peronosporales</taxon>
        <taxon>Peronosporaceae</taxon>
        <taxon>Phytophthora</taxon>
    </lineage>
</organism>
<dbReference type="Proteomes" id="UP001165121">
    <property type="component" value="Unassembled WGS sequence"/>
</dbReference>
<dbReference type="AlphaFoldDB" id="A0A9W6XUC7"/>
<keyword evidence="2" id="KW-1185">Reference proteome</keyword>